<dbReference type="AlphaFoldDB" id="X1L933"/>
<dbReference type="InterPro" id="IPR051538">
    <property type="entry name" value="Acyl-CoA_Synth/Transferase"/>
</dbReference>
<feature type="non-terminal residue" evidence="4">
    <location>
        <position position="1"/>
    </location>
</feature>
<accession>X1L933</accession>
<evidence type="ECO:0000256" key="2">
    <source>
        <dbReference type="ARBA" id="ARBA00022741"/>
    </source>
</evidence>
<proteinExistence type="predicted"/>
<protein>
    <submittedName>
        <fullName evidence="4">Uncharacterized protein</fullName>
    </submittedName>
</protein>
<dbReference type="Gene3D" id="3.30.470.20">
    <property type="entry name" value="ATP-grasp fold, B domain"/>
    <property type="match status" value="1"/>
</dbReference>
<keyword evidence="1" id="KW-0436">Ligase</keyword>
<sequence>EISKLTENISYPVVMKIVSPDIIHKSDAQEMITEIKGYEILKAVRGKPPRDIQAIKEVIVKVSKLTMENPDKLILLPFHP</sequence>
<dbReference type="PANTHER" id="PTHR43334">
    <property type="entry name" value="ACETATE--COA LIGASE [ADP-FORMING]"/>
    <property type="match status" value="1"/>
</dbReference>
<gene>
    <name evidence="4" type="ORF">S06H3_11418</name>
</gene>
<organism evidence="4">
    <name type="scientific">marine sediment metagenome</name>
    <dbReference type="NCBI Taxonomy" id="412755"/>
    <lineage>
        <taxon>unclassified sequences</taxon>
        <taxon>metagenomes</taxon>
        <taxon>ecological metagenomes</taxon>
    </lineage>
</organism>
<evidence type="ECO:0000256" key="3">
    <source>
        <dbReference type="ARBA" id="ARBA00022840"/>
    </source>
</evidence>
<comment type="caution">
    <text evidence="4">The sequence shown here is derived from an EMBL/GenBank/DDBJ whole genome shotgun (WGS) entry which is preliminary data.</text>
</comment>
<dbReference type="PANTHER" id="PTHR43334:SF1">
    <property type="entry name" value="3-HYDROXYPROPIONATE--COA LIGASE [ADP-FORMING]"/>
    <property type="match status" value="1"/>
</dbReference>
<dbReference type="InterPro" id="IPR013815">
    <property type="entry name" value="ATP_grasp_subdomain_1"/>
</dbReference>
<dbReference type="GO" id="GO:0016874">
    <property type="term" value="F:ligase activity"/>
    <property type="evidence" value="ECO:0007669"/>
    <property type="project" value="UniProtKB-KW"/>
</dbReference>
<name>X1L933_9ZZZZ</name>
<keyword evidence="2" id="KW-0547">Nucleotide-binding</keyword>
<dbReference type="Gene3D" id="3.30.1490.20">
    <property type="entry name" value="ATP-grasp fold, A domain"/>
    <property type="match status" value="1"/>
</dbReference>
<evidence type="ECO:0000313" key="4">
    <source>
        <dbReference type="EMBL" id="GAI15837.1"/>
    </source>
</evidence>
<evidence type="ECO:0000256" key="1">
    <source>
        <dbReference type="ARBA" id="ARBA00022598"/>
    </source>
</evidence>
<dbReference type="EMBL" id="BARV01005523">
    <property type="protein sequence ID" value="GAI15837.1"/>
    <property type="molecule type" value="Genomic_DNA"/>
</dbReference>
<keyword evidence="3" id="KW-0067">ATP-binding</keyword>
<reference evidence="4" key="1">
    <citation type="journal article" date="2014" name="Front. Microbiol.">
        <title>High frequency of phylogenetically diverse reductive dehalogenase-homologous genes in deep subseafloor sedimentary metagenomes.</title>
        <authorList>
            <person name="Kawai M."/>
            <person name="Futagami T."/>
            <person name="Toyoda A."/>
            <person name="Takaki Y."/>
            <person name="Nishi S."/>
            <person name="Hori S."/>
            <person name="Arai W."/>
            <person name="Tsubouchi T."/>
            <person name="Morono Y."/>
            <person name="Uchiyama I."/>
            <person name="Ito T."/>
            <person name="Fujiyama A."/>
            <person name="Inagaki F."/>
            <person name="Takami H."/>
        </authorList>
    </citation>
    <scope>NUCLEOTIDE SEQUENCE</scope>
    <source>
        <strain evidence="4">Expedition CK06-06</strain>
    </source>
</reference>
<dbReference type="Pfam" id="PF13549">
    <property type="entry name" value="ATP-grasp_5"/>
    <property type="match status" value="1"/>
</dbReference>
<dbReference type="GO" id="GO:0005524">
    <property type="term" value="F:ATP binding"/>
    <property type="evidence" value="ECO:0007669"/>
    <property type="project" value="UniProtKB-KW"/>
</dbReference>